<organism evidence="1 2">
    <name type="scientific">Giardia intestinalis (strain ATCC 50803 / WB clone C6)</name>
    <name type="common">Giardia lamblia</name>
    <dbReference type="NCBI Taxonomy" id="184922"/>
    <lineage>
        <taxon>Eukaryota</taxon>
        <taxon>Metamonada</taxon>
        <taxon>Diplomonadida</taxon>
        <taxon>Hexamitidae</taxon>
        <taxon>Giardiinae</taxon>
        <taxon>Giardia</taxon>
    </lineage>
</organism>
<dbReference type="HOGENOM" id="CLU_1734946_0_0_1"/>
<dbReference type="GeneID" id="5701424"/>
<proteinExistence type="predicted"/>
<reference evidence="1 2" key="1">
    <citation type="journal article" date="2007" name="Science">
        <title>Genomic minimalism in the early diverging intestinal parasite Giardia lamblia.</title>
        <authorList>
            <person name="Morrison H.G."/>
            <person name="McArthur A.G."/>
            <person name="Gillin F.D."/>
            <person name="Aley S.B."/>
            <person name="Adam R.D."/>
            <person name="Olsen G.J."/>
            <person name="Best A.A."/>
            <person name="Cande W.Z."/>
            <person name="Chen F."/>
            <person name="Cipriano M.J."/>
            <person name="Davids B.J."/>
            <person name="Dawson S.C."/>
            <person name="Elmendorf H.G."/>
            <person name="Hehl A.B."/>
            <person name="Holder M.E."/>
            <person name="Huse S.M."/>
            <person name="Kim U.U."/>
            <person name="Lasek-Nesselquist E."/>
            <person name="Manning G."/>
            <person name="Nigam A."/>
            <person name="Nixon J.E."/>
            <person name="Palm D."/>
            <person name="Passamaneck N.E."/>
            <person name="Prabhu A."/>
            <person name="Reich C.I."/>
            <person name="Reiner D.S."/>
            <person name="Samuelson J."/>
            <person name="Svard S.G."/>
            <person name="Sogin M.L."/>
        </authorList>
    </citation>
    <scope>NUCLEOTIDE SEQUENCE [LARGE SCALE GENOMIC DNA]</scope>
    <source>
        <strain evidence="1 2">WB C6</strain>
    </source>
</reference>
<dbReference type="AlphaFoldDB" id="A8B9L4"/>
<sequence>MTVLGGAALPPFVRIGKLVSLDTKTTYAKPDYDEAKLLTYVVTFRNGIGVKVPTDLNINYDKLEITLTEPDNGKNVATIPASQIIQAIPSQNVASQVTILVANVKGRESYKVWVPLDEIRRVNYILRDINKMVELYRDLLEENANPFMTAY</sequence>
<dbReference type="VEuPathDB" id="GiardiaDB:GL50803_8560"/>
<evidence type="ECO:0000313" key="1">
    <source>
        <dbReference type="EMBL" id="KAE8306100.1"/>
    </source>
</evidence>
<dbReference type="KEGG" id="gla:GL50803_008560"/>
<dbReference type="OMA" id="YAVTFRN"/>
<dbReference type="Proteomes" id="UP000001548">
    <property type="component" value="Unassembled WGS sequence"/>
</dbReference>
<name>A8B9L4_GIAIC</name>
<comment type="caution">
    <text evidence="1">The sequence shown here is derived from an EMBL/GenBank/DDBJ whole genome shotgun (WGS) entry which is preliminary data.</text>
</comment>
<dbReference type="RefSeq" id="XP_001708511.1">
    <property type="nucleotide sequence ID" value="XM_001708459.1"/>
</dbReference>
<keyword evidence="2" id="KW-1185">Reference proteome</keyword>
<dbReference type="STRING" id="184922.A8B9L4"/>
<accession>A8B9L4</accession>
<evidence type="ECO:0000313" key="2">
    <source>
        <dbReference type="Proteomes" id="UP000001548"/>
    </source>
</evidence>
<protein>
    <submittedName>
        <fullName evidence="1">Uncharacterized protein</fullName>
    </submittedName>
</protein>
<dbReference type="EMBL" id="AACB03000001">
    <property type="protein sequence ID" value="KAE8306100.1"/>
    <property type="molecule type" value="Genomic_DNA"/>
</dbReference>
<gene>
    <name evidence="1" type="ORF">GL50803_008560</name>
</gene>